<evidence type="ECO:0000313" key="3">
    <source>
        <dbReference type="EMBL" id="CAF3642959.1"/>
    </source>
</evidence>
<dbReference type="Proteomes" id="UP000663889">
    <property type="component" value="Unassembled WGS sequence"/>
</dbReference>
<dbReference type="AlphaFoldDB" id="A0A814S564"/>
<comment type="caution">
    <text evidence="2">The sequence shown here is derived from an EMBL/GenBank/DDBJ whole genome shotgun (WGS) entry which is preliminary data.</text>
</comment>
<dbReference type="EMBL" id="CAJNOT010000514">
    <property type="protein sequence ID" value="CAF1007164.1"/>
    <property type="molecule type" value="Genomic_DNA"/>
</dbReference>
<evidence type="ECO:0000313" key="4">
    <source>
        <dbReference type="Proteomes" id="UP000663889"/>
    </source>
</evidence>
<dbReference type="Proteomes" id="UP000663864">
    <property type="component" value="Unassembled WGS sequence"/>
</dbReference>
<reference evidence="2" key="1">
    <citation type="submission" date="2021-02" db="EMBL/GenBank/DDBJ databases">
        <authorList>
            <person name="Nowell W R."/>
        </authorList>
    </citation>
    <scope>NUCLEOTIDE SEQUENCE</scope>
</reference>
<evidence type="ECO:0000313" key="1">
    <source>
        <dbReference type="EMBL" id="CAF1007164.1"/>
    </source>
</evidence>
<proteinExistence type="predicted"/>
<dbReference type="EMBL" id="CAJNOU010001049">
    <property type="protein sequence ID" value="CAF1141516.1"/>
    <property type="molecule type" value="Genomic_DNA"/>
</dbReference>
<gene>
    <name evidence="3" type="ORF">FNK824_LOCUS5548</name>
    <name evidence="2" type="ORF">SEV965_LOCUS17957</name>
    <name evidence="1" type="ORF">ZHD862_LOCUS12841</name>
</gene>
<dbReference type="Proteomes" id="UP000663874">
    <property type="component" value="Unassembled WGS sequence"/>
</dbReference>
<dbReference type="EMBL" id="CAJOBE010000447">
    <property type="protein sequence ID" value="CAF3642959.1"/>
    <property type="molecule type" value="Genomic_DNA"/>
</dbReference>
<organism evidence="2 4">
    <name type="scientific">Rotaria sordida</name>
    <dbReference type="NCBI Taxonomy" id="392033"/>
    <lineage>
        <taxon>Eukaryota</taxon>
        <taxon>Metazoa</taxon>
        <taxon>Spiralia</taxon>
        <taxon>Gnathifera</taxon>
        <taxon>Rotifera</taxon>
        <taxon>Eurotatoria</taxon>
        <taxon>Bdelloidea</taxon>
        <taxon>Philodinida</taxon>
        <taxon>Philodinidae</taxon>
        <taxon>Rotaria</taxon>
    </lineage>
</organism>
<evidence type="ECO:0000313" key="2">
    <source>
        <dbReference type="EMBL" id="CAF1141516.1"/>
    </source>
</evidence>
<name>A0A814S564_9BILA</name>
<sequence length="211" mass="25037">MRLLSVLFALMMPKNIKDLYSHEKDNYHNIERLLDRKSPLFRFPHDQLDNEQTRSQYMFNICEILNENFEKIRLRLNVKALDEYYNIPKSYSQLYTQRQQQQFAQSTETLNIKSTNDDRAFTDLNLRGSKRSLHSIIQTFKIDCSLVNRIELNWPILFTHIIARLKPSIIYHLVTLRFEFQTNSSSSLTDAERLAVGKLIQLLTSFSNEKQ</sequence>
<accession>A0A814S564</accession>
<protein>
    <submittedName>
        <fullName evidence="2">Uncharacterized protein</fullName>
    </submittedName>
</protein>